<dbReference type="InterPro" id="IPR045137">
    <property type="entry name" value="RBM26/27"/>
</dbReference>
<feature type="compositionally biased region" description="Basic and acidic residues" evidence="5">
    <location>
        <begin position="83"/>
        <end position="95"/>
    </location>
</feature>
<dbReference type="InterPro" id="IPR035979">
    <property type="entry name" value="RBD_domain_sf"/>
</dbReference>
<name>A0AB40CSI1_DIOCR</name>
<evidence type="ECO:0000259" key="6">
    <source>
        <dbReference type="PROSITE" id="PS50102"/>
    </source>
</evidence>
<dbReference type="GeneID" id="120280316"/>
<sequence length="1054" mass="114303">MPGDMRFDESLVADYLTNHLGPLTKADPVILAEYVVALLRNDKPKKELQKLCADSLVEFLGPSTNSFITKLFQALEDGSITRSGERVDSMKKSEPSRSPGRVDNLQVKHSSQGEQNTSSSESASDPDDIEVTDDDDDDDRNHKHRRREARPNSLDNDAGELSLRRPNRMCHKPNENGRLFAETDPHSSSIQKGRNPSLDRDFSSKFDNQNSGLMPPMRASFDSGSRSRLSHRPDLSRFDLSASAGRPPNIRGRGRSAVPWNQHDSRFNPLETLDFASKMASHGHTHPHIFMGTGLASAASGQSPSWSSFGMIPGMSTGILDPLHPLSLQGSLQPPITPPLNLGMARQRCRDFEERGFCLRGDMCPMEHGVNRIVVEDVQSLSQFNLPVSIPSAHALGLQSGKGSLPTVNASSSLLVNNKALPGKSNKSGVGDDVLHINGVPSAPSGAEADVYDPDQPLWNNDRPGSSSALLGFTSPNIEDGAFLDCDTSNQQNQKFIDNNEGGCPVKNLSGDVGSRGTSIWGRIGSGTKSETGNKMDDSGSATGYPGKEMGTLHEKAKSSTPAPSGGKDAATEGTVIKETAAQFVPRPSKDFGRNHPKAAQRASRTLYVNGIPLKNNRRDALLSHFQKFGMVVDIYIPLNSEKAFVQFSKREEAEAALKAPDAVMGNRFIKLWWANRDSIPDEVQTNATNKAQQLHDVLVPSVSSQPATSVPAAQKGSTASASEMLMPVAGPQKNVHTNYSKAAPPVQKKLETLEHLKEEIRKKQELLAQKRNDFWRQLNKLEKQAVSVNKVEVSPEQAGKRQKVDKNVDATKTVPSNITNLSTLPSQDGENVLKKDNIGNARQMDCASAGLSKISKLDTHRTSFVILTPLPPGLANVDALKEHFSSFSDLSSVVIEEPEGNTPDAGLEMPLNCSARITFSTCKSAEEAFLVANHWQGHNLQVKWLEENHHSSDEFNKAPESVPHSTAEGGSNISIRVESMTSRPLSPSIENQASNDSGEAAAAAIRTEESSMDVDHTNHLPETLLEGPLTTTESGPATLSPEKRPSETHVSMA</sequence>
<dbReference type="Pfam" id="PF00076">
    <property type="entry name" value="RRM_1"/>
    <property type="match status" value="1"/>
</dbReference>
<dbReference type="PANTHER" id="PTHR14398:SF0">
    <property type="entry name" value="ZINC FINGER PROTEIN SWM"/>
    <property type="match status" value="1"/>
</dbReference>
<dbReference type="SUPFAM" id="SSF54928">
    <property type="entry name" value="RNA-binding domain, RBD"/>
    <property type="match status" value="2"/>
</dbReference>
<evidence type="ECO:0000313" key="8">
    <source>
        <dbReference type="Proteomes" id="UP001515500"/>
    </source>
</evidence>
<feature type="compositionally biased region" description="Acidic residues" evidence="5">
    <location>
        <begin position="124"/>
        <end position="138"/>
    </location>
</feature>
<evidence type="ECO:0000256" key="2">
    <source>
        <dbReference type="PROSITE-ProRule" id="PRU00176"/>
    </source>
</evidence>
<dbReference type="FunFam" id="3.30.70.330:FF:000719">
    <property type="entry name" value="Predicted protein"/>
    <property type="match status" value="1"/>
</dbReference>
<dbReference type="InterPro" id="IPR012677">
    <property type="entry name" value="Nucleotide-bd_a/b_plait_sf"/>
</dbReference>
<reference evidence="9 10" key="1">
    <citation type="submission" date="2025-04" db="UniProtKB">
        <authorList>
            <consortium name="RefSeq"/>
        </authorList>
    </citation>
    <scope>IDENTIFICATION</scope>
</reference>
<feature type="zinc finger region" description="C3H1-type" evidence="3">
    <location>
        <begin position="343"/>
        <end position="371"/>
    </location>
</feature>
<dbReference type="InterPro" id="IPR000571">
    <property type="entry name" value="Znf_CCCH"/>
</dbReference>
<feature type="compositionally biased region" description="Polar residues" evidence="5">
    <location>
        <begin position="107"/>
        <end position="123"/>
    </location>
</feature>
<keyword evidence="1 2" id="KW-0694">RNA-binding</keyword>
<protein>
    <submittedName>
        <fullName evidence="9 10">Zinc finger CCCH domain-containing protein 27 isoform X1</fullName>
    </submittedName>
</protein>
<accession>A0AB40CSI1</accession>
<dbReference type="InterPro" id="IPR000504">
    <property type="entry name" value="RRM_dom"/>
</dbReference>
<evidence type="ECO:0000256" key="5">
    <source>
        <dbReference type="SAM" id="MobiDB-lite"/>
    </source>
</evidence>
<dbReference type="GO" id="GO:0008270">
    <property type="term" value="F:zinc ion binding"/>
    <property type="evidence" value="ECO:0007669"/>
    <property type="project" value="UniProtKB-KW"/>
</dbReference>
<evidence type="ECO:0000313" key="9">
    <source>
        <dbReference type="RefSeq" id="XP_039143040.1"/>
    </source>
</evidence>
<gene>
    <name evidence="9 10" type="primary">LOC120280316</name>
</gene>
<dbReference type="AlphaFoldDB" id="A0AB40CSI1"/>
<feature type="domain" description="C3H1-type" evidence="7">
    <location>
        <begin position="343"/>
        <end position="371"/>
    </location>
</feature>
<evidence type="ECO:0000256" key="3">
    <source>
        <dbReference type="PROSITE-ProRule" id="PRU00723"/>
    </source>
</evidence>
<feature type="compositionally biased region" description="Low complexity" evidence="5">
    <location>
        <begin position="1021"/>
        <end position="1034"/>
    </location>
</feature>
<evidence type="ECO:0000259" key="7">
    <source>
        <dbReference type="PROSITE" id="PS50103"/>
    </source>
</evidence>
<feature type="region of interest" description="Disordered" evidence="5">
    <location>
        <begin position="518"/>
        <end position="601"/>
    </location>
</feature>
<feature type="region of interest" description="Disordered" evidence="5">
    <location>
        <begin position="82"/>
        <end position="263"/>
    </location>
</feature>
<feature type="region of interest" description="Disordered" evidence="5">
    <location>
        <begin position="952"/>
        <end position="1054"/>
    </location>
</feature>
<dbReference type="RefSeq" id="XP_039143041.1">
    <property type="nucleotide sequence ID" value="XM_039287107.1"/>
</dbReference>
<keyword evidence="3" id="KW-0479">Metal-binding</keyword>
<keyword evidence="3" id="KW-0863">Zinc-finger</keyword>
<dbReference type="Gene3D" id="3.30.70.330">
    <property type="match status" value="2"/>
</dbReference>
<feature type="compositionally biased region" description="Polar residues" evidence="5">
    <location>
        <begin position="969"/>
        <end position="998"/>
    </location>
</feature>
<evidence type="ECO:0000256" key="4">
    <source>
        <dbReference type="SAM" id="Coils"/>
    </source>
</evidence>
<feature type="domain" description="RRM" evidence="6">
    <location>
        <begin position="605"/>
        <end position="677"/>
    </location>
</feature>
<dbReference type="PROSITE" id="PS50103">
    <property type="entry name" value="ZF_C3H1"/>
    <property type="match status" value="1"/>
</dbReference>
<keyword evidence="3" id="KW-0862">Zinc</keyword>
<dbReference type="GO" id="GO:0003723">
    <property type="term" value="F:RNA binding"/>
    <property type="evidence" value="ECO:0007669"/>
    <property type="project" value="UniProtKB-UniRule"/>
</dbReference>
<keyword evidence="4" id="KW-0175">Coiled coil</keyword>
<dbReference type="SMART" id="SM00356">
    <property type="entry name" value="ZnF_C3H1"/>
    <property type="match status" value="1"/>
</dbReference>
<dbReference type="PANTHER" id="PTHR14398">
    <property type="entry name" value="RNA RECOGNITION RRM/RNP DOMAIN"/>
    <property type="match status" value="1"/>
</dbReference>
<dbReference type="PROSITE" id="PS50102">
    <property type="entry name" value="RRM"/>
    <property type="match status" value="1"/>
</dbReference>
<dbReference type="RefSeq" id="XP_039143040.1">
    <property type="nucleotide sequence ID" value="XM_039287106.1"/>
</dbReference>
<dbReference type="CDD" id="cd12257">
    <property type="entry name" value="RRM1_RBM26_like"/>
    <property type="match status" value="1"/>
</dbReference>
<dbReference type="GO" id="GO:0005634">
    <property type="term" value="C:nucleus"/>
    <property type="evidence" value="ECO:0007669"/>
    <property type="project" value="TreeGrafter"/>
</dbReference>
<proteinExistence type="predicted"/>
<evidence type="ECO:0000256" key="1">
    <source>
        <dbReference type="ARBA" id="ARBA00022884"/>
    </source>
</evidence>
<organism evidence="8 9">
    <name type="scientific">Dioscorea cayennensis subsp. rotundata</name>
    <name type="common">White Guinea yam</name>
    <name type="synonym">Dioscorea rotundata</name>
    <dbReference type="NCBI Taxonomy" id="55577"/>
    <lineage>
        <taxon>Eukaryota</taxon>
        <taxon>Viridiplantae</taxon>
        <taxon>Streptophyta</taxon>
        <taxon>Embryophyta</taxon>
        <taxon>Tracheophyta</taxon>
        <taxon>Spermatophyta</taxon>
        <taxon>Magnoliopsida</taxon>
        <taxon>Liliopsida</taxon>
        <taxon>Dioscoreales</taxon>
        <taxon>Dioscoreaceae</taxon>
        <taxon>Dioscorea</taxon>
    </lineage>
</organism>
<dbReference type="Proteomes" id="UP001515500">
    <property type="component" value="Chromosome 17"/>
</dbReference>
<feature type="compositionally biased region" description="Basic and acidic residues" evidence="5">
    <location>
        <begin position="1007"/>
        <end position="1020"/>
    </location>
</feature>
<evidence type="ECO:0000313" key="10">
    <source>
        <dbReference type="RefSeq" id="XP_039143041.1"/>
    </source>
</evidence>
<keyword evidence="8" id="KW-1185">Reference proteome</keyword>
<dbReference type="SMART" id="SM00360">
    <property type="entry name" value="RRM"/>
    <property type="match status" value="2"/>
</dbReference>
<feature type="coiled-coil region" evidence="4">
    <location>
        <begin position="747"/>
        <end position="774"/>
    </location>
</feature>